<dbReference type="PANTHER" id="PTHR43877:SF2">
    <property type="entry name" value="AMINOALKYLPHOSPHONATE N-ACETYLTRANSFERASE-RELATED"/>
    <property type="match status" value="1"/>
</dbReference>
<feature type="domain" description="N-acetyltransferase" evidence="3">
    <location>
        <begin position="8"/>
        <end position="172"/>
    </location>
</feature>
<dbReference type="RefSeq" id="WP_099214940.1">
    <property type="nucleotide sequence ID" value="NZ_JAUYVU010000001.1"/>
</dbReference>
<dbReference type="Gene3D" id="3.40.630.30">
    <property type="match status" value="1"/>
</dbReference>
<dbReference type="Pfam" id="PF00583">
    <property type="entry name" value="Acetyltransf_1"/>
    <property type="match status" value="1"/>
</dbReference>
<evidence type="ECO:0000313" key="7">
    <source>
        <dbReference type="Proteomes" id="UP001242342"/>
    </source>
</evidence>
<dbReference type="PROSITE" id="PS51186">
    <property type="entry name" value="GNAT"/>
    <property type="match status" value="1"/>
</dbReference>
<dbReference type="EMBL" id="PDUU01000004">
    <property type="protein sequence ID" value="PHN98034.1"/>
    <property type="molecule type" value="Genomic_DNA"/>
</dbReference>
<evidence type="ECO:0000259" key="3">
    <source>
        <dbReference type="PROSITE" id="PS51186"/>
    </source>
</evidence>
<keyword evidence="2" id="KW-0012">Acyltransferase</keyword>
<dbReference type="InterPro" id="IPR050832">
    <property type="entry name" value="Bact_Acetyltransf"/>
</dbReference>
<organism evidence="5 6">
    <name type="scientific">Tenacibaculum discolor</name>
    <dbReference type="NCBI Taxonomy" id="361581"/>
    <lineage>
        <taxon>Bacteria</taxon>
        <taxon>Pseudomonadati</taxon>
        <taxon>Bacteroidota</taxon>
        <taxon>Flavobacteriia</taxon>
        <taxon>Flavobacteriales</taxon>
        <taxon>Flavobacteriaceae</taxon>
        <taxon>Tenacibaculum</taxon>
    </lineage>
</organism>
<evidence type="ECO:0000256" key="2">
    <source>
        <dbReference type="ARBA" id="ARBA00023315"/>
    </source>
</evidence>
<dbReference type="InterPro" id="IPR016181">
    <property type="entry name" value="Acyl_CoA_acyltransferase"/>
</dbReference>
<sequence length="179" mass="21777">MIRISSNIQLQKIQVEDFKILETLMDDVYKAAYKHFWKDEGDWYIQSQFSKSNLEKELLEDKTSYYFILYKEEIVGVFRILWDRKLPGLENRKSLKLHRIYLHKNTQGKGVGKQLLAWLEEEARKKQYELIWLDTMDEQPQAFEFYKKLGYQYHSHCFLDFELLFDEVRKMSQVCKILI</sequence>
<dbReference type="Proteomes" id="UP000222163">
    <property type="component" value="Unassembled WGS sequence"/>
</dbReference>
<accession>A0A2G1BVN1</accession>
<dbReference type="CDD" id="cd04301">
    <property type="entry name" value="NAT_SF"/>
    <property type="match status" value="1"/>
</dbReference>
<evidence type="ECO:0000313" key="5">
    <source>
        <dbReference type="EMBL" id="PHN98034.1"/>
    </source>
</evidence>
<reference evidence="5" key="2">
    <citation type="submission" date="2017-10" db="EMBL/GenBank/DDBJ databases">
        <authorList>
            <person name="Enke T.N."/>
            <person name="Cordero O.X."/>
        </authorList>
    </citation>
    <scope>NUCLEOTIDE SEQUENCE</scope>
    <source>
        <strain evidence="5">4G03</strain>
    </source>
</reference>
<dbReference type="AlphaFoldDB" id="A0A2G1BVN1"/>
<dbReference type="PANTHER" id="PTHR43877">
    <property type="entry name" value="AMINOALKYLPHOSPHONATE N-ACETYLTRANSFERASE-RELATED-RELATED"/>
    <property type="match status" value="1"/>
</dbReference>
<name>A0A2G1BVN1_9FLAO</name>
<dbReference type="InterPro" id="IPR000182">
    <property type="entry name" value="GNAT_dom"/>
</dbReference>
<keyword evidence="7" id="KW-1185">Reference proteome</keyword>
<evidence type="ECO:0000313" key="6">
    <source>
        <dbReference type="Proteomes" id="UP000222163"/>
    </source>
</evidence>
<dbReference type="SUPFAM" id="SSF55729">
    <property type="entry name" value="Acyl-CoA N-acyltransferases (Nat)"/>
    <property type="match status" value="1"/>
</dbReference>
<dbReference type="EMBL" id="JAUYVU010000001">
    <property type="protein sequence ID" value="MDP2540081.1"/>
    <property type="molecule type" value="Genomic_DNA"/>
</dbReference>
<dbReference type="Proteomes" id="UP001242342">
    <property type="component" value="Unassembled WGS sequence"/>
</dbReference>
<protein>
    <submittedName>
        <fullName evidence="5">GNAT family N-acetyltransferase</fullName>
    </submittedName>
</protein>
<gene>
    <name evidence="5" type="ORF">CSC81_06410</name>
    <name evidence="4" type="ORF">Q8W23_01195</name>
</gene>
<comment type="caution">
    <text evidence="5">The sequence shown here is derived from an EMBL/GenBank/DDBJ whole genome shotgun (WGS) entry which is preliminary data.</text>
</comment>
<evidence type="ECO:0000313" key="4">
    <source>
        <dbReference type="EMBL" id="MDP2540081.1"/>
    </source>
</evidence>
<keyword evidence="1" id="KW-0808">Transferase</keyword>
<reference evidence="4 7" key="3">
    <citation type="submission" date="2023-07" db="EMBL/GenBank/DDBJ databases">
        <title>Genome content predicts the carbon catabolic preferences of heterotrophic bacteria.</title>
        <authorList>
            <person name="Gralka M."/>
        </authorList>
    </citation>
    <scope>NUCLEOTIDE SEQUENCE [LARGE SCALE GENOMIC DNA]</scope>
    <source>
        <strain evidence="4 7">4G03</strain>
    </source>
</reference>
<dbReference type="GO" id="GO:0016747">
    <property type="term" value="F:acyltransferase activity, transferring groups other than amino-acyl groups"/>
    <property type="evidence" value="ECO:0007669"/>
    <property type="project" value="InterPro"/>
</dbReference>
<evidence type="ECO:0000256" key="1">
    <source>
        <dbReference type="ARBA" id="ARBA00022679"/>
    </source>
</evidence>
<proteinExistence type="predicted"/>
<reference evidence="5 6" key="1">
    <citation type="journal article" date="2016" name="Nat. Commun.">
        <title>Microbial interactions lead to rapid micro-scale successions on model marine particles.</title>
        <authorList>
            <person name="Datta M.S."/>
            <person name="Sliwerska E."/>
            <person name="Gore J."/>
            <person name="Polz M.F."/>
            <person name="Cordero O.X."/>
        </authorList>
    </citation>
    <scope>NUCLEOTIDE SEQUENCE [LARGE SCALE GENOMIC DNA]</scope>
    <source>
        <strain evidence="5 6">4G03</strain>
    </source>
</reference>